<dbReference type="AlphaFoldDB" id="A0A2K1JP91"/>
<dbReference type="SUPFAM" id="SSF53474">
    <property type="entry name" value="alpha/beta-Hydrolases"/>
    <property type="match status" value="1"/>
</dbReference>
<dbReference type="GO" id="GO:0006629">
    <property type="term" value="P:lipid metabolic process"/>
    <property type="evidence" value="ECO:0007669"/>
    <property type="project" value="InterPro"/>
</dbReference>
<dbReference type="PANTHER" id="PTHR31479">
    <property type="entry name" value="ALPHA/BETA-HYDROLASES SUPERFAMILY PROTEIN"/>
    <property type="match status" value="1"/>
</dbReference>
<evidence type="ECO:0000259" key="1">
    <source>
        <dbReference type="Pfam" id="PF01764"/>
    </source>
</evidence>
<sequence length="505" mass="58020">MHRSPGVLIAIAARQVCSVAVYLFGLTDFFQNARLVSKMAVRAVKDILYNIQILGSHSDRDACHEVTVEIPKVMAQLVEAVYKLCAHSGREDEVKWMWEEVGYTKMSWESLGIMQPQLWYAVFEKRPYCKYTRAPQVVIAVRGTKFTDINDLISDVRVIGQNLDGDKRYEHLQKVSDKVVEKYGCENVSITGHSLGAAFGILVGKVLAMNNRPVETFLFNPPFASLDIISNKSVRQVEKICKAMLLAIHSLVIEFDCTTRKRLILIRKEYLGEGQCEWTPRLFLNNGDLLSKGYINRYVSETADSRHYFMTGAHFSIASARRTVGESHALEQWSKEPKWESGNAVTKLDFGCQVFQRIYNLRREYIPVTDSDVKVMVYSQTTSSTVGQAIASTITLGRATNREKQVIFLFNTEQDAQIAEKLWPECMRNFDFGNRIAQAQSFEFRREKVRKGDYTFYIYAVRSRQAKFHRELEWRNILQEFELMKDITNWIRSIQLAALTMAVLL</sequence>
<dbReference type="Gramene" id="Pp3c12_3400V3.1">
    <property type="protein sequence ID" value="Pp3c12_3400V3.1"/>
    <property type="gene ID" value="Pp3c12_3400"/>
</dbReference>
<dbReference type="InterPro" id="IPR002921">
    <property type="entry name" value="Fungal_lipase-type"/>
</dbReference>
<dbReference type="Pfam" id="PF01764">
    <property type="entry name" value="Lipase_3"/>
    <property type="match status" value="1"/>
</dbReference>
<evidence type="ECO:0000259" key="2">
    <source>
        <dbReference type="Pfam" id="PF25236"/>
    </source>
</evidence>
<dbReference type="Gramene" id="Pp3c12_3400V3.2">
    <property type="protein sequence ID" value="Pp3c12_3400V3.2"/>
    <property type="gene ID" value="Pp3c12_3400"/>
</dbReference>
<dbReference type="EnsemblPlants" id="Pp3c12_3400V3.1">
    <property type="protein sequence ID" value="Pp3c12_3400V3.1"/>
    <property type="gene ID" value="Pp3c12_3400"/>
</dbReference>
<proteinExistence type="predicted"/>
<dbReference type="InterPro" id="IPR057173">
    <property type="entry name" value="DUF7851"/>
</dbReference>
<dbReference type="EnsemblPlants" id="Pp3c12_3400V3.2">
    <property type="protein sequence ID" value="Pp3c12_3400V3.2"/>
    <property type="gene ID" value="Pp3c12_3400"/>
</dbReference>
<reference evidence="3 5" key="1">
    <citation type="journal article" date="2008" name="Science">
        <title>The Physcomitrella genome reveals evolutionary insights into the conquest of land by plants.</title>
        <authorList>
            <person name="Rensing S."/>
            <person name="Lang D."/>
            <person name="Zimmer A."/>
            <person name="Terry A."/>
            <person name="Salamov A."/>
            <person name="Shapiro H."/>
            <person name="Nishiyama T."/>
            <person name="Perroud P.-F."/>
            <person name="Lindquist E."/>
            <person name="Kamisugi Y."/>
            <person name="Tanahashi T."/>
            <person name="Sakakibara K."/>
            <person name="Fujita T."/>
            <person name="Oishi K."/>
            <person name="Shin-I T."/>
            <person name="Kuroki Y."/>
            <person name="Toyoda A."/>
            <person name="Suzuki Y."/>
            <person name="Hashimoto A."/>
            <person name="Yamaguchi K."/>
            <person name="Sugano A."/>
            <person name="Kohara Y."/>
            <person name="Fujiyama A."/>
            <person name="Anterola A."/>
            <person name="Aoki S."/>
            <person name="Ashton N."/>
            <person name="Barbazuk W.B."/>
            <person name="Barker E."/>
            <person name="Bennetzen J."/>
            <person name="Bezanilla M."/>
            <person name="Blankenship R."/>
            <person name="Cho S.H."/>
            <person name="Dutcher S."/>
            <person name="Estelle M."/>
            <person name="Fawcett J.A."/>
            <person name="Gundlach H."/>
            <person name="Hanada K."/>
            <person name="Heyl A."/>
            <person name="Hicks K.A."/>
            <person name="Hugh J."/>
            <person name="Lohr M."/>
            <person name="Mayer K."/>
            <person name="Melkozernov A."/>
            <person name="Murata T."/>
            <person name="Nelson D."/>
            <person name="Pils B."/>
            <person name="Prigge M."/>
            <person name="Reiss B."/>
            <person name="Renner T."/>
            <person name="Rombauts S."/>
            <person name="Rushton P."/>
            <person name="Sanderfoot A."/>
            <person name="Schween G."/>
            <person name="Shiu S.-H."/>
            <person name="Stueber K."/>
            <person name="Theodoulou F.L."/>
            <person name="Tu H."/>
            <person name="Van de Peer Y."/>
            <person name="Verrier P.J."/>
            <person name="Waters E."/>
            <person name="Wood A."/>
            <person name="Yang L."/>
            <person name="Cove D."/>
            <person name="Cuming A."/>
            <person name="Hasebe M."/>
            <person name="Lucas S."/>
            <person name="Mishler D.B."/>
            <person name="Reski R."/>
            <person name="Grigoriev I."/>
            <person name="Quatrano R.S."/>
            <person name="Boore J.L."/>
        </authorList>
    </citation>
    <scope>NUCLEOTIDE SEQUENCE [LARGE SCALE GENOMIC DNA]</scope>
    <source>
        <strain evidence="4 5">cv. Gransden 2004</strain>
    </source>
</reference>
<accession>A0A2K1JP91</accession>
<dbReference type="Pfam" id="PF25236">
    <property type="entry name" value="DUF7851"/>
    <property type="match status" value="1"/>
</dbReference>
<evidence type="ECO:0000313" key="3">
    <source>
        <dbReference type="EMBL" id="PNR43373.1"/>
    </source>
</evidence>
<reference evidence="3 5" key="2">
    <citation type="journal article" date="2018" name="Plant J.">
        <title>The Physcomitrella patens chromosome-scale assembly reveals moss genome structure and evolution.</title>
        <authorList>
            <person name="Lang D."/>
            <person name="Ullrich K.K."/>
            <person name="Murat F."/>
            <person name="Fuchs J."/>
            <person name="Jenkins J."/>
            <person name="Haas F.B."/>
            <person name="Piednoel M."/>
            <person name="Gundlach H."/>
            <person name="Van Bel M."/>
            <person name="Meyberg R."/>
            <person name="Vives C."/>
            <person name="Morata J."/>
            <person name="Symeonidi A."/>
            <person name="Hiss M."/>
            <person name="Muchero W."/>
            <person name="Kamisugi Y."/>
            <person name="Saleh O."/>
            <person name="Blanc G."/>
            <person name="Decker E.L."/>
            <person name="van Gessel N."/>
            <person name="Grimwood J."/>
            <person name="Hayes R.D."/>
            <person name="Graham S.W."/>
            <person name="Gunter L.E."/>
            <person name="McDaniel S.F."/>
            <person name="Hoernstein S.N.W."/>
            <person name="Larsson A."/>
            <person name="Li F.W."/>
            <person name="Perroud P.F."/>
            <person name="Phillips J."/>
            <person name="Ranjan P."/>
            <person name="Rokshar D.S."/>
            <person name="Rothfels C.J."/>
            <person name="Schneider L."/>
            <person name="Shu S."/>
            <person name="Stevenson D.W."/>
            <person name="Thummler F."/>
            <person name="Tillich M."/>
            <person name="Villarreal Aguilar J.C."/>
            <person name="Widiez T."/>
            <person name="Wong G.K."/>
            <person name="Wymore A."/>
            <person name="Zhang Y."/>
            <person name="Zimmer A.D."/>
            <person name="Quatrano R.S."/>
            <person name="Mayer K.F.X."/>
            <person name="Goodstein D."/>
            <person name="Casacuberta J.M."/>
            <person name="Vandepoele K."/>
            <person name="Reski R."/>
            <person name="Cuming A.C."/>
            <person name="Tuskan G.A."/>
            <person name="Maumus F."/>
            <person name="Salse J."/>
            <person name="Schmutz J."/>
            <person name="Rensing S.A."/>
        </authorList>
    </citation>
    <scope>NUCLEOTIDE SEQUENCE [LARGE SCALE GENOMIC DNA]</scope>
    <source>
        <strain evidence="4 5">cv. Gransden 2004</strain>
    </source>
</reference>
<dbReference type="Proteomes" id="UP000006727">
    <property type="component" value="Chromosome 12"/>
</dbReference>
<dbReference type="PANTHER" id="PTHR31479:SF2">
    <property type="entry name" value="ALPHA_BETA-HYDROLASES SUPERFAMILY PROTEIN"/>
    <property type="match status" value="1"/>
</dbReference>
<evidence type="ECO:0000313" key="5">
    <source>
        <dbReference type="Proteomes" id="UP000006727"/>
    </source>
</evidence>
<keyword evidence="5" id="KW-1185">Reference proteome</keyword>
<evidence type="ECO:0000313" key="4">
    <source>
        <dbReference type="EnsemblPlants" id="Pp3c12_3400V3.1"/>
    </source>
</evidence>
<dbReference type="InParanoid" id="A0A2K1JP91"/>
<feature type="domain" description="DUF7851" evidence="2">
    <location>
        <begin position="377"/>
        <end position="490"/>
    </location>
</feature>
<organism evidence="3">
    <name type="scientific">Physcomitrium patens</name>
    <name type="common">Spreading-leaved earth moss</name>
    <name type="synonym">Physcomitrella patens</name>
    <dbReference type="NCBI Taxonomy" id="3218"/>
    <lineage>
        <taxon>Eukaryota</taxon>
        <taxon>Viridiplantae</taxon>
        <taxon>Streptophyta</taxon>
        <taxon>Embryophyta</taxon>
        <taxon>Bryophyta</taxon>
        <taxon>Bryophytina</taxon>
        <taxon>Bryopsida</taxon>
        <taxon>Funariidae</taxon>
        <taxon>Funariales</taxon>
        <taxon>Funariaceae</taxon>
        <taxon>Physcomitrium</taxon>
    </lineage>
</organism>
<name>A0A2K1JP91_PHYPA</name>
<dbReference type="InterPro" id="IPR029058">
    <property type="entry name" value="AB_hydrolase_fold"/>
</dbReference>
<feature type="domain" description="Fungal lipase-type" evidence="1">
    <location>
        <begin position="171"/>
        <end position="219"/>
    </location>
</feature>
<gene>
    <name evidence="3" type="ORF">PHYPA_015753</name>
</gene>
<dbReference type="PaxDb" id="3218-PP1S462_23V6.1"/>
<dbReference type="Gene3D" id="3.40.50.1820">
    <property type="entry name" value="alpha/beta hydrolase"/>
    <property type="match status" value="1"/>
</dbReference>
<protein>
    <submittedName>
        <fullName evidence="3 4">Uncharacterized protein</fullName>
    </submittedName>
</protein>
<reference evidence="4" key="3">
    <citation type="submission" date="2020-12" db="UniProtKB">
        <authorList>
            <consortium name="EnsemblPlants"/>
        </authorList>
    </citation>
    <scope>IDENTIFICATION</scope>
</reference>
<dbReference type="EMBL" id="ABEU02000012">
    <property type="protein sequence ID" value="PNR43373.1"/>
    <property type="molecule type" value="Genomic_DNA"/>
</dbReference>